<dbReference type="AlphaFoldDB" id="F5YHP4"/>
<reference evidence="4" key="1">
    <citation type="submission" date="2009-12" db="EMBL/GenBank/DDBJ databases">
        <title>Complete sequence of Treponema primitia strain ZAS-2.</title>
        <authorList>
            <person name="Tetu S.G."/>
            <person name="Matson E."/>
            <person name="Ren Q."/>
            <person name="Seshadri R."/>
            <person name="Elbourne L."/>
            <person name="Hassan K.A."/>
            <person name="Durkin A."/>
            <person name="Radune D."/>
            <person name="Mohamoud Y."/>
            <person name="Shay R."/>
            <person name="Jin S."/>
            <person name="Zhang X."/>
            <person name="Lucey K."/>
            <person name="Ballor N.R."/>
            <person name="Ottesen E."/>
            <person name="Rosenthal R."/>
            <person name="Allen A."/>
            <person name="Leadbetter J.R."/>
            <person name="Paulsen I.T."/>
        </authorList>
    </citation>
    <scope>NUCLEOTIDE SEQUENCE [LARGE SCALE GENOMIC DNA]</scope>
    <source>
        <strain evidence="4">ATCC BAA-887 / DSM 12427 / ZAS-2</strain>
    </source>
</reference>
<protein>
    <recommendedName>
        <fullName evidence="5">TonB-dependent receptor plug domain-containing protein</fullName>
    </recommendedName>
</protein>
<evidence type="ECO:0000256" key="1">
    <source>
        <dbReference type="SAM" id="MobiDB-lite"/>
    </source>
</evidence>
<dbReference type="HOGENOM" id="CLU_332306_0_0_12"/>
<organism evidence="3 4">
    <name type="scientific">Treponema primitia (strain ATCC BAA-887 / DSM 12427 / ZAS-2)</name>
    <dbReference type="NCBI Taxonomy" id="545694"/>
    <lineage>
        <taxon>Bacteria</taxon>
        <taxon>Pseudomonadati</taxon>
        <taxon>Spirochaetota</taxon>
        <taxon>Spirochaetia</taxon>
        <taxon>Spirochaetales</taxon>
        <taxon>Treponemataceae</taxon>
        <taxon>Treponema</taxon>
    </lineage>
</organism>
<evidence type="ECO:0000313" key="4">
    <source>
        <dbReference type="Proteomes" id="UP000009223"/>
    </source>
</evidence>
<dbReference type="RefSeq" id="WP_015709033.1">
    <property type="nucleotide sequence ID" value="NC_015578.1"/>
</dbReference>
<feature type="signal peptide" evidence="2">
    <location>
        <begin position="1"/>
        <end position="22"/>
    </location>
</feature>
<gene>
    <name evidence="3" type="ordered locus">TREPR_1032</name>
</gene>
<evidence type="ECO:0000313" key="3">
    <source>
        <dbReference type="EMBL" id="AEF84547.1"/>
    </source>
</evidence>
<dbReference type="OrthoDB" id="353807at2"/>
<feature type="region of interest" description="Disordered" evidence="1">
    <location>
        <begin position="389"/>
        <end position="439"/>
    </location>
</feature>
<feature type="region of interest" description="Disordered" evidence="1">
    <location>
        <begin position="662"/>
        <end position="686"/>
    </location>
</feature>
<dbReference type="Proteomes" id="UP000009223">
    <property type="component" value="Chromosome"/>
</dbReference>
<evidence type="ECO:0008006" key="5">
    <source>
        <dbReference type="Google" id="ProtNLM"/>
    </source>
</evidence>
<proteinExistence type="predicted"/>
<reference evidence="3 4" key="2">
    <citation type="journal article" date="2011" name="ISME J.">
        <title>RNA-seq reveals cooperative metabolic interactions between two termite-gut spirochete species in co-culture.</title>
        <authorList>
            <person name="Rosenthal A.Z."/>
            <person name="Matson E.G."/>
            <person name="Eldar A."/>
            <person name="Leadbetter J.R."/>
        </authorList>
    </citation>
    <scope>NUCLEOTIDE SEQUENCE [LARGE SCALE GENOMIC DNA]</scope>
    <source>
        <strain evidence="4">ATCC BAA-887 / DSM 12427 / ZAS-2</strain>
    </source>
</reference>
<dbReference type="SUPFAM" id="SSF56935">
    <property type="entry name" value="Porins"/>
    <property type="match status" value="1"/>
</dbReference>
<dbReference type="EMBL" id="CP001843">
    <property type="protein sequence ID" value="AEF84547.1"/>
    <property type="molecule type" value="Genomic_DNA"/>
</dbReference>
<dbReference type="STRING" id="545694.TREPR_1032"/>
<accession>F5YHP4</accession>
<name>F5YHP4_TREPZ</name>
<feature type="compositionally biased region" description="Acidic residues" evidence="1">
    <location>
        <begin position="402"/>
        <end position="439"/>
    </location>
</feature>
<feature type="chain" id="PRO_5003335211" description="TonB-dependent receptor plug domain-containing protein" evidence="2">
    <location>
        <begin position="23"/>
        <end position="889"/>
    </location>
</feature>
<feature type="compositionally biased region" description="Acidic residues" evidence="1">
    <location>
        <begin position="670"/>
        <end position="685"/>
    </location>
</feature>
<dbReference type="KEGG" id="tpi:TREPR_1032"/>
<keyword evidence="2" id="KW-0732">Signal</keyword>
<dbReference type="eggNOG" id="COG1629">
    <property type="taxonomic scope" value="Bacteria"/>
</dbReference>
<sequence>MRSVRTAYFILLCFFCLGPLFARDVEITVSDADLEIPLEGAVIRSWDGDEYYCDEEGRVSIPVPDDRPVVIRIAYPGYENGRLMIPVTGERFSGTLRLGGVMENRELVIEASPPEENEIRSGRSITIAGDALNRTSEIGFIEDVMTSIKLLPGVGYSGMFNAQPSIRGGDPGDLMAAMDGFYIEEPYHWGGAYSIFVPQMVESARLSHGIFSARYGHTISGLLEIVSRKPSHTETQLDLGVSTSETNLGLSFPLGGRGGISASGKVTYWDPFVLGAQQLSKGVPEIEVINSITTAPYIRDFSLNGDYRFSTDMDLNFTGFFGGDGVGAEYQNTFTRDERHRDVDLDFDWMNYTAFAITGFTWSPRSDMLFRASAGIGFYESDLIAKINMNQEPGPPTVSDPGDGDPDEGDPAEGDLEGEGDTEDGEDTEGSGDDMSDIDIESRIRNVKTDIHSISTTINYQGRVDFDWEPAEGFLFAAGLQELYAQWIKTENIDSHIQFEEPGPYYSPDFWRGPGNRKLEVLNQGFSSSVYSLLEYRNPSQKYGAELGLRLDHFYFVGADFTLQTLPVFNPRLNLDYSVFKNRGIIDDLSVTTGTGLFSSMNDAITSIALSNNIDDFELKPNRSWTSLLGLKIDFIRGFSFNIEGYFKHVFDRAYTVTNVYSNSSNNSSNDDDDDDDDDDDEGESENVLYREISVTDYRFNGTGRIIGFDFILQKTESRYWDGWLSYSFTWAQYRDPNAAPDFPPTLDSDGVTMFADRSRYAKTGNGWYYPSFHRYHNINLILNLKPSKAFNIGLRFGFATGRPDDDDNDEREGFSWPVDVKFSFFRFNPKGKVNTEIYLGIENLQALVYDVIWISRVNGYTGEEEPSEYTPVYDLPIPMVSFGFKWRY</sequence>
<keyword evidence="4" id="KW-1185">Reference proteome</keyword>
<evidence type="ECO:0000256" key="2">
    <source>
        <dbReference type="SAM" id="SignalP"/>
    </source>
</evidence>